<accession>W6MWA5</accession>
<keyword evidence="3" id="KW-0274">FAD</keyword>
<reference evidence="6" key="1">
    <citation type="submission" date="2013-12" db="EMBL/GenBank/DDBJ databases">
        <authorList>
            <person name="Genoscope - CEA"/>
        </authorList>
    </citation>
    <scope>NUCLEOTIDE SEQUENCE</scope>
    <source>
        <strain evidence="6">CBS 1993</strain>
    </source>
</reference>
<dbReference type="GeneID" id="34520489"/>
<dbReference type="GO" id="GO:0004499">
    <property type="term" value="F:N,N-dimethylaniline monooxygenase activity"/>
    <property type="evidence" value="ECO:0007669"/>
    <property type="project" value="InterPro"/>
</dbReference>
<dbReference type="InterPro" id="IPR020946">
    <property type="entry name" value="Flavin_mOase-like"/>
</dbReference>
<dbReference type="SUPFAM" id="SSF51905">
    <property type="entry name" value="FAD/NAD(P)-binding domain"/>
    <property type="match status" value="2"/>
</dbReference>
<dbReference type="GO" id="GO:0050661">
    <property type="term" value="F:NADP binding"/>
    <property type="evidence" value="ECO:0007669"/>
    <property type="project" value="InterPro"/>
</dbReference>
<keyword evidence="7" id="KW-1185">Reference proteome</keyword>
<name>W6MWA5_9ASCO</name>
<protein>
    <recommendedName>
        <fullName evidence="8">FAD/NAD(P)-binding domain-containing protein</fullName>
    </recommendedName>
</protein>
<dbReference type="Pfam" id="PF00743">
    <property type="entry name" value="FMO-like"/>
    <property type="match status" value="2"/>
</dbReference>
<dbReference type="AlphaFoldDB" id="W6MWA5"/>
<sequence>MSFFPRTIEKVAIIGGGPCGAGAAKALLGEETFKQIKIYEKRPVAGGLWNYYEEPPKVEYPSLDPFAIVKPQKLDDPEKIYGKEVVSSGRAGTDYFWPTAVYELLDTNVCSSIMEYANFPWEKGIPLFPKRADVLNYIRNYTKEVEHLITFGVNVFQVTQLPNQSWEIKSRQINEATNGGLLSDPRYETTEIFDAVILAVGSYDMPHVPEKKGLAQWLEKYPDSISHSKSYRHPRQFENLHGQIIVVGNSASASDIAFQLVTVLDRSVYKSCRSENLLPAGSDERIKEIKDIDFFDAENKTVHLIDGTSVDNVDHVIFATGFLRSFPFLNGLNAHSKTPLITDGARVHGMYHHCLSRNFPGLGIIGLPRFVLPTRLSETQGVWLSRVFSGRLQVPSVEVMKKEEEDIVTRKGDGRNFHDMNFPEDVLHYRMLNREIYSAGLDHGFMPVPWNEEQTRLRGSIKQLKEAYIAYRRRTGKLASTIEELEREEGFVMPEVDKALFGFE</sequence>
<dbReference type="InterPro" id="IPR050346">
    <property type="entry name" value="FMO-like"/>
</dbReference>
<evidence type="ECO:0000313" key="7">
    <source>
        <dbReference type="Proteomes" id="UP000019384"/>
    </source>
</evidence>
<dbReference type="STRING" id="1382522.W6MWA5"/>
<dbReference type="InterPro" id="IPR000960">
    <property type="entry name" value="Flavin_mOase"/>
</dbReference>
<proteinExistence type="inferred from homology"/>
<dbReference type="Pfam" id="PF13450">
    <property type="entry name" value="NAD_binding_8"/>
    <property type="match status" value="1"/>
</dbReference>
<evidence type="ECO:0000256" key="1">
    <source>
        <dbReference type="ARBA" id="ARBA00009183"/>
    </source>
</evidence>
<keyword evidence="5" id="KW-0560">Oxidoreductase</keyword>
<dbReference type="HOGENOM" id="CLU_006909_5_0_1"/>
<dbReference type="PANTHER" id="PTHR23023">
    <property type="entry name" value="DIMETHYLANILINE MONOOXYGENASE"/>
    <property type="match status" value="1"/>
</dbReference>
<keyword evidence="4" id="KW-0521">NADP</keyword>
<dbReference type="InterPro" id="IPR036188">
    <property type="entry name" value="FAD/NAD-bd_sf"/>
</dbReference>
<keyword evidence="2" id="KW-0285">Flavoprotein</keyword>
<dbReference type="EMBL" id="HG793127">
    <property type="protein sequence ID" value="CDK27105.1"/>
    <property type="molecule type" value="Genomic_DNA"/>
</dbReference>
<reference evidence="6" key="2">
    <citation type="submission" date="2014-02" db="EMBL/GenBank/DDBJ databases">
        <title>Complete DNA sequence of /Kuraishia capsulata/ illustrates novel genomic features among budding yeasts (/Saccharomycotina/).</title>
        <authorList>
            <person name="Morales L."/>
            <person name="Noel B."/>
            <person name="Porcel B."/>
            <person name="Marcet-Houben M."/>
            <person name="Hullo M-F."/>
            <person name="Sacerdot C."/>
            <person name="Tekaia F."/>
            <person name="Leh-Louis V."/>
            <person name="Despons L."/>
            <person name="Khanna V."/>
            <person name="Aury J-M."/>
            <person name="Barbe V."/>
            <person name="Couloux A."/>
            <person name="Labadie K."/>
            <person name="Pelletier E."/>
            <person name="Souciet J-L."/>
            <person name="Boekhout T."/>
            <person name="Gabaldon T."/>
            <person name="Wincker P."/>
            <person name="Dujon B."/>
        </authorList>
    </citation>
    <scope>NUCLEOTIDE SEQUENCE</scope>
    <source>
        <strain evidence="6">CBS 1993</strain>
    </source>
</reference>
<organism evidence="6 7">
    <name type="scientific">Kuraishia capsulata CBS 1993</name>
    <dbReference type="NCBI Taxonomy" id="1382522"/>
    <lineage>
        <taxon>Eukaryota</taxon>
        <taxon>Fungi</taxon>
        <taxon>Dikarya</taxon>
        <taxon>Ascomycota</taxon>
        <taxon>Saccharomycotina</taxon>
        <taxon>Pichiomycetes</taxon>
        <taxon>Pichiales</taxon>
        <taxon>Pichiaceae</taxon>
        <taxon>Kuraishia</taxon>
    </lineage>
</organism>
<gene>
    <name evidence="6" type="ORF">KUCA_T00003082001</name>
</gene>
<dbReference type="PRINTS" id="PR00370">
    <property type="entry name" value="FMOXYGENASE"/>
</dbReference>
<dbReference type="RefSeq" id="XP_022459101.1">
    <property type="nucleotide sequence ID" value="XM_022603391.1"/>
</dbReference>
<evidence type="ECO:0000256" key="2">
    <source>
        <dbReference type="ARBA" id="ARBA00022630"/>
    </source>
</evidence>
<dbReference type="OrthoDB" id="66881at2759"/>
<evidence type="ECO:0000256" key="5">
    <source>
        <dbReference type="ARBA" id="ARBA00023002"/>
    </source>
</evidence>
<dbReference type="Gene3D" id="3.50.50.60">
    <property type="entry name" value="FAD/NAD(P)-binding domain"/>
    <property type="match status" value="2"/>
</dbReference>
<dbReference type="Proteomes" id="UP000019384">
    <property type="component" value="Unassembled WGS sequence"/>
</dbReference>
<evidence type="ECO:0000256" key="4">
    <source>
        <dbReference type="ARBA" id="ARBA00022857"/>
    </source>
</evidence>
<comment type="similarity">
    <text evidence="1">Belongs to the FMO family.</text>
</comment>
<evidence type="ECO:0000313" key="6">
    <source>
        <dbReference type="EMBL" id="CDK27105.1"/>
    </source>
</evidence>
<dbReference type="GO" id="GO:0050660">
    <property type="term" value="F:flavin adenine dinucleotide binding"/>
    <property type="evidence" value="ECO:0007669"/>
    <property type="project" value="InterPro"/>
</dbReference>
<evidence type="ECO:0008006" key="8">
    <source>
        <dbReference type="Google" id="ProtNLM"/>
    </source>
</evidence>
<evidence type="ECO:0000256" key="3">
    <source>
        <dbReference type="ARBA" id="ARBA00022827"/>
    </source>
</evidence>